<name>A0ABS5EK83_9PROT</name>
<organism evidence="1 2">
    <name type="scientific">Neoroseomonas terrae</name>
    <dbReference type="NCBI Taxonomy" id="424799"/>
    <lineage>
        <taxon>Bacteria</taxon>
        <taxon>Pseudomonadati</taxon>
        <taxon>Pseudomonadota</taxon>
        <taxon>Alphaproteobacteria</taxon>
        <taxon>Acetobacterales</taxon>
        <taxon>Acetobacteraceae</taxon>
        <taxon>Neoroseomonas</taxon>
    </lineage>
</organism>
<keyword evidence="2" id="KW-1185">Reference proteome</keyword>
<evidence type="ECO:0000313" key="1">
    <source>
        <dbReference type="EMBL" id="MBR0651439.1"/>
    </source>
</evidence>
<comment type="caution">
    <text evidence="1">The sequence shown here is derived from an EMBL/GenBank/DDBJ whole genome shotgun (WGS) entry which is preliminary data.</text>
</comment>
<dbReference type="EMBL" id="JAAEDI010000018">
    <property type="protein sequence ID" value="MBR0651439.1"/>
    <property type="molecule type" value="Genomic_DNA"/>
</dbReference>
<dbReference type="SUPFAM" id="SSF54001">
    <property type="entry name" value="Cysteine proteinases"/>
    <property type="match status" value="1"/>
</dbReference>
<protein>
    <recommendedName>
        <fullName evidence="3">Peptidase C58 YopT-type domain-containing protein</fullName>
    </recommendedName>
</protein>
<accession>A0ABS5EK83</accession>
<proteinExistence type="predicted"/>
<sequence length="208" mass="22977">MDQGATLGNDQEFHALFNAPLTDGKRQGICCGLSMVWVARRIMFHDETPDQRKAALVSQGGFRFGGRSQDIMMASDGDGTTEETYKGWFGPALETYVLRIIGGTVIDNPRPASLDVLVSGATTTGAYCLYNIGIKTSKGNAAHMIASYCSHGTFGLGFNRSVYFYDPNMGEYRIGTDDVVPFLRAFRRSYEDEFLGLNDFDQFQVERG</sequence>
<dbReference type="RefSeq" id="WP_211870105.1">
    <property type="nucleotide sequence ID" value="NZ_JAAEDI010000018.1"/>
</dbReference>
<reference evidence="2" key="1">
    <citation type="journal article" date="2021" name="Syst. Appl. Microbiol.">
        <title>Roseomonas hellenica sp. nov., isolated from roots of wild-growing Alkanna tinctoria.</title>
        <authorList>
            <person name="Rat A."/>
            <person name="Naranjo H.D."/>
            <person name="Lebbe L."/>
            <person name="Cnockaert M."/>
            <person name="Krigas N."/>
            <person name="Grigoriadou K."/>
            <person name="Maloupa E."/>
            <person name="Willems A."/>
        </authorList>
    </citation>
    <scope>NUCLEOTIDE SEQUENCE [LARGE SCALE GENOMIC DNA]</scope>
    <source>
        <strain evidence="2">LMG 31159</strain>
    </source>
</reference>
<gene>
    <name evidence="1" type="ORF">GXW78_17345</name>
</gene>
<dbReference type="InterPro" id="IPR038765">
    <property type="entry name" value="Papain-like_cys_pep_sf"/>
</dbReference>
<evidence type="ECO:0000313" key="2">
    <source>
        <dbReference type="Proteomes" id="UP000698752"/>
    </source>
</evidence>
<evidence type="ECO:0008006" key="3">
    <source>
        <dbReference type="Google" id="ProtNLM"/>
    </source>
</evidence>
<dbReference type="Gene3D" id="3.90.70.20">
    <property type="match status" value="1"/>
</dbReference>
<dbReference type="Proteomes" id="UP000698752">
    <property type="component" value="Unassembled WGS sequence"/>
</dbReference>